<feature type="region of interest" description="Disordered" evidence="1">
    <location>
        <begin position="35"/>
        <end position="67"/>
    </location>
</feature>
<gene>
    <name evidence="3" type="ORF">K227x_32230</name>
</gene>
<keyword evidence="2" id="KW-0732">Signal</keyword>
<evidence type="ECO:0000313" key="4">
    <source>
        <dbReference type="Proteomes" id="UP000318538"/>
    </source>
</evidence>
<feature type="compositionally biased region" description="Basic residues" evidence="1">
    <location>
        <begin position="113"/>
        <end position="123"/>
    </location>
</feature>
<accession>A0A517NCJ3</accession>
<dbReference type="EMBL" id="CP036525">
    <property type="protein sequence ID" value="QDT04826.1"/>
    <property type="molecule type" value="Genomic_DNA"/>
</dbReference>
<evidence type="ECO:0008006" key="5">
    <source>
        <dbReference type="Google" id="ProtNLM"/>
    </source>
</evidence>
<organism evidence="3 4">
    <name type="scientific">Rubripirellula lacrimiformis</name>
    <dbReference type="NCBI Taxonomy" id="1930273"/>
    <lineage>
        <taxon>Bacteria</taxon>
        <taxon>Pseudomonadati</taxon>
        <taxon>Planctomycetota</taxon>
        <taxon>Planctomycetia</taxon>
        <taxon>Pirellulales</taxon>
        <taxon>Pirellulaceae</taxon>
        <taxon>Rubripirellula</taxon>
    </lineage>
</organism>
<proteinExistence type="predicted"/>
<keyword evidence="4" id="KW-1185">Reference proteome</keyword>
<name>A0A517NCJ3_9BACT</name>
<evidence type="ECO:0000256" key="1">
    <source>
        <dbReference type="SAM" id="MobiDB-lite"/>
    </source>
</evidence>
<protein>
    <recommendedName>
        <fullName evidence="5">Secreted protein</fullName>
    </recommendedName>
</protein>
<evidence type="ECO:0000313" key="3">
    <source>
        <dbReference type="EMBL" id="QDT04826.1"/>
    </source>
</evidence>
<dbReference type="Proteomes" id="UP000318538">
    <property type="component" value="Chromosome"/>
</dbReference>
<reference evidence="3 4" key="1">
    <citation type="submission" date="2019-02" db="EMBL/GenBank/DDBJ databases">
        <title>Deep-cultivation of Planctomycetes and their phenomic and genomic characterization uncovers novel biology.</title>
        <authorList>
            <person name="Wiegand S."/>
            <person name="Jogler M."/>
            <person name="Boedeker C."/>
            <person name="Pinto D."/>
            <person name="Vollmers J."/>
            <person name="Rivas-Marin E."/>
            <person name="Kohn T."/>
            <person name="Peeters S.H."/>
            <person name="Heuer A."/>
            <person name="Rast P."/>
            <person name="Oberbeckmann S."/>
            <person name="Bunk B."/>
            <person name="Jeske O."/>
            <person name="Meyerdierks A."/>
            <person name="Storesund J.E."/>
            <person name="Kallscheuer N."/>
            <person name="Luecker S."/>
            <person name="Lage O.M."/>
            <person name="Pohl T."/>
            <person name="Merkel B.J."/>
            <person name="Hornburger P."/>
            <person name="Mueller R.-W."/>
            <person name="Bruemmer F."/>
            <person name="Labrenz M."/>
            <person name="Spormann A.M."/>
            <person name="Op den Camp H."/>
            <person name="Overmann J."/>
            <person name="Amann R."/>
            <person name="Jetten M.S.M."/>
            <person name="Mascher T."/>
            <person name="Medema M.H."/>
            <person name="Devos D.P."/>
            <person name="Kaster A.-K."/>
            <person name="Ovreas L."/>
            <person name="Rohde M."/>
            <person name="Galperin M.Y."/>
            <person name="Jogler C."/>
        </authorList>
    </citation>
    <scope>NUCLEOTIDE SEQUENCE [LARGE SCALE GENOMIC DNA]</scope>
    <source>
        <strain evidence="3 4">K22_7</strain>
    </source>
</reference>
<feature type="region of interest" description="Disordered" evidence="1">
    <location>
        <begin position="84"/>
        <end position="124"/>
    </location>
</feature>
<evidence type="ECO:0000256" key="2">
    <source>
        <dbReference type="SAM" id="SignalP"/>
    </source>
</evidence>
<dbReference type="AlphaFoldDB" id="A0A517NCJ3"/>
<feature type="signal peptide" evidence="2">
    <location>
        <begin position="1"/>
        <end position="25"/>
    </location>
</feature>
<feature type="region of interest" description="Disordered" evidence="1">
    <location>
        <begin position="193"/>
        <end position="216"/>
    </location>
</feature>
<feature type="chain" id="PRO_5022040564" description="Secreted protein" evidence="2">
    <location>
        <begin position="26"/>
        <end position="216"/>
    </location>
</feature>
<dbReference type="KEGG" id="rlc:K227x_32230"/>
<sequence precursor="true">MMKIRMISVRTGTGLACLAFCLALASEGMTQDVQRRSALRPRADDESKVANPFLPAAKPAQENGAGPMQDRKIADAFKQRAIDAANGGGDGANRNGRQRAGEPNAGPNADAHNRHRGDHRRPGPRYPLGPGVYGGGYGNPYFYGYTYGNPGFTIPPNYGPAYPGIGYPYYGYYGYPGYGYRYGGRTIIRQSTQKSTTPGSNYFGDPNASHYFPPIP</sequence>